<evidence type="ECO:0000313" key="1">
    <source>
        <dbReference type="EMBL" id="QDU37241.1"/>
    </source>
</evidence>
<organism evidence="1 2">
    <name type="scientific">Maioricimonas rarisocia</name>
    <dbReference type="NCBI Taxonomy" id="2528026"/>
    <lineage>
        <taxon>Bacteria</taxon>
        <taxon>Pseudomonadati</taxon>
        <taxon>Planctomycetota</taxon>
        <taxon>Planctomycetia</taxon>
        <taxon>Planctomycetales</taxon>
        <taxon>Planctomycetaceae</taxon>
        <taxon>Maioricimonas</taxon>
    </lineage>
</organism>
<name>A0A517Z450_9PLAN</name>
<sequence length="397" mass="45465">MQRLSQKDLIDFVETHAVHFHALDLDGFRTWLSRRIEESLRQPYFAQQCRIRELKREHRRRLRDRERRLEKAADAYAQVPAREQIEQLEHKLDSLGQGVAGLTKAVAEGRAEPEKLAEFEGRFEEATGQYRQLVASTPERKRLDRARASLERLRDEIGLTDAETELEALGRRQGKSSTASGTHFETVSSSATHQLFLPELVREGDQAHVLHGVTLGCARGELDQVVVVRRAENVPVEVRAIVEAKRNINDLAHGFRQRQENLAWFAGDASGYDPALYRTDRYPEGHFQGPVTHEEEGQTFLFDTSSFESITKDAESGWRLDHLCFVTERRPLLGVGMAEHGQILNRVATDPAFNIDSKAVLGRYRKWAQRMVEPMQTEDVLALYARRDDWARQIVFA</sequence>
<proteinExistence type="predicted"/>
<dbReference type="Proteomes" id="UP000320496">
    <property type="component" value="Chromosome"/>
</dbReference>
<evidence type="ECO:0000313" key="2">
    <source>
        <dbReference type="Proteomes" id="UP000320496"/>
    </source>
</evidence>
<dbReference type="RefSeq" id="WP_145368028.1">
    <property type="nucleotide sequence ID" value="NZ_CP036275.1"/>
</dbReference>
<accession>A0A517Z450</accession>
<keyword evidence="2" id="KW-1185">Reference proteome</keyword>
<gene>
    <name evidence="1" type="ORF">Mal4_15510</name>
</gene>
<dbReference type="AlphaFoldDB" id="A0A517Z450"/>
<protein>
    <submittedName>
        <fullName evidence="1">Uncharacterized protein</fullName>
    </submittedName>
</protein>
<dbReference type="OrthoDB" id="5523808at2"/>
<reference evidence="1 2" key="1">
    <citation type="submission" date="2019-02" db="EMBL/GenBank/DDBJ databases">
        <title>Deep-cultivation of Planctomycetes and their phenomic and genomic characterization uncovers novel biology.</title>
        <authorList>
            <person name="Wiegand S."/>
            <person name="Jogler M."/>
            <person name="Boedeker C."/>
            <person name="Pinto D."/>
            <person name="Vollmers J."/>
            <person name="Rivas-Marin E."/>
            <person name="Kohn T."/>
            <person name="Peeters S.H."/>
            <person name="Heuer A."/>
            <person name="Rast P."/>
            <person name="Oberbeckmann S."/>
            <person name="Bunk B."/>
            <person name="Jeske O."/>
            <person name="Meyerdierks A."/>
            <person name="Storesund J.E."/>
            <person name="Kallscheuer N."/>
            <person name="Luecker S."/>
            <person name="Lage O.M."/>
            <person name="Pohl T."/>
            <person name="Merkel B.J."/>
            <person name="Hornburger P."/>
            <person name="Mueller R.-W."/>
            <person name="Bruemmer F."/>
            <person name="Labrenz M."/>
            <person name="Spormann A.M."/>
            <person name="Op den Camp H."/>
            <person name="Overmann J."/>
            <person name="Amann R."/>
            <person name="Jetten M.S.M."/>
            <person name="Mascher T."/>
            <person name="Medema M.H."/>
            <person name="Devos D.P."/>
            <person name="Kaster A.-K."/>
            <person name="Ovreas L."/>
            <person name="Rohde M."/>
            <person name="Galperin M.Y."/>
            <person name="Jogler C."/>
        </authorList>
    </citation>
    <scope>NUCLEOTIDE SEQUENCE [LARGE SCALE GENOMIC DNA]</scope>
    <source>
        <strain evidence="1 2">Mal4</strain>
    </source>
</reference>
<dbReference type="EMBL" id="CP036275">
    <property type="protein sequence ID" value="QDU37241.1"/>
    <property type="molecule type" value="Genomic_DNA"/>
</dbReference>
<dbReference type="KEGG" id="mri:Mal4_15510"/>